<evidence type="ECO:0000256" key="1">
    <source>
        <dbReference type="ARBA" id="ARBA00023277"/>
    </source>
</evidence>
<dbReference type="Proteomes" id="UP000755585">
    <property type="component" value="Unassembled WGS sequence"/>
</dbReference>
<comment type="caution">
    <text evidence="3">The sequence shown here is derived from an EMBL/GenBank/DDBJ whole genome shotgun (WGS) entry which is preliminary data.</text>
</comment>
<dbReference type="RefSeq" id="WP_209694901.1">
    <property type="nucleotide sequence ID" value="NZ_BAAAVU010000009.1"/>
</dbReference>
<protein>
    <submittedName>
        <fullName evidence="3">Glucosamine-6-phosphate deaminase</fullName>
        <ecNumber evidence="3">3.5.99.6</ecNumber>
    </submittedName>
</protein>
<evidence type="ECO:0000313" key="4">
    <source>
        <dbReference type="Proteomes" id="UP000755585"/>
    </source>
</evidence>
<dbReference type="InterPro" id="IPR006148">
    <property type="entry name" value="Glc/Gal-6P_isomerase"/>
</dbReference>
<dbReference type="InterPro" id="IPR004547">
    <property type="entry name" value="Glucosamine6P_isomerase"/>
</dbReference>
<feature type="domain" description="Glucosamine/galactosamine-6-phosphate isomerase" evidence="2">
    <location>
        <begin position="17"/>
        <end position="234"/>
    </location>
</feature>
<dbReference type="EMBL" id="JAGINT010000001">
    <property type="protein sequence ID" value="MBP2352091.1"/>
    <property type="molecule type" value="Genomic_DNA"/>
</dbReference>
<dbReference type="InterPro" id="IPR037171">
    <property type="entry name" value="NagB/RpiA_transferase-like"/>
</dbReference>
<keyword evidence="1" id="KW-0119">Carbohydrate metabolism</keyword>
<dbReference type="PANTHER" id="PTHR11280:SF6">
    <property type="entry name" value="GLUCOSAMINE-6-PHOSPHATE ISOMERASE NAGB"/>
    <property type="match status" value="1"/>
</dbReference>
<dbReference type="PANTHER" id="PTHR11280">
    <property type="entry name" value="GLUCOSAMINE-6-PHOSPHATE ISOMERASE"/>
    <property type="match status" value="1"/>
</dbReference>
<dbReference type="EC" id="3.5.99.6" evidence="3"/>
<keyword evidence="4" id="KW-1185">Reference proteome</keyword>
<gene>
    <name evidence="3" type="ORF">JOF29_003174</name>
</gene>
<dbReference type="Pfam" id="PF01182">
    <property type="entry name" value="Glucosamine_iso"/>
    <property type="match status" value="1"/>
</dbReference>
<evidence type="ECO:0000259" key="2">
    <source>
        <dbReference type="Pfam" id="PF01182"/>
    </source>
</evidence>
<organism evidence="3 4">
    <name type="scientific">Kribbella aluminosa</name>
    <dbReference type="NCBI Taxonomy" id="416017"/>
    <lineage>
        <taxon>Bacteria</taxon>
        <taxon>Bacillati</taxon>
        <taxon>Actinomycetota</taxon>
        <taxon>Actinomycetes</taxon>
        <taxon>Propionibacteriales</taxon>
        <taxon>Kribbellaceae</taxon>
        <taxon>Kribbella</taxon>
    </lineage>
</organism>
<dbReference type="CDD" id="cd01399">
    <property type="entry name" value="GlcN6P_deaminase"/>
    <property type="match status" value="1"/>
</dbReference>
<sequence>MPVTQIEDLRLEVFAATADMAAAAAAGTAGVLTRAVAERGTARVVIATGNSQLAFVTALTGYDVPWPKVTVFHMDEYVGIDANHPASFRRWIRERIAEPFGPARVEYIDGEATDVEAECARYEALLRAAPIDLTCMGIGENGHLAFNEPGQADFDDPRWVKRITLTAESLQQQVGEGHFPDVAAVPPTAISLTVPALLSAREVQVVAPEQRKAAAVRNTLTLPIDTTCPSTILRRTPHAKLYLDAASATASLDLLPATA</sequence>
<proteinExistence type="predicted"/>
<name>A0ABS4UKL9_9ACTN</name>
<keyword evidence="3" id="KW-0378">Hydrolase</keyword>
<accession>A0ABS4UKL9</accession>
<evidence type="ECO:0000313" key="3">
    <source>
        <dbReference type="EMBL" id="MBP2352091.1"/>
    </source>
</evidence>
<reference evidence="3 4" key="1">
    <citation type="submission" date="2021-03" db="EMBL/GenBank/DDBJ databases">
        <title>Sequencing the genomes of 1000 actinobacteria strains.</title>
        <authorList>
            <person name="Klenk H.-P."/>
        </authorList>
    </citation>
    <scope>NUCLEOTIDE SEQUENCE [LARGE SCALE GENOMIC DNA]</scope>
    <source>
        <strain evidence="3 4">DSM 18824</strain>
    </source>
</reference>
<dbReference type="Gene3D" id="3.40.50.1360">
    <property type="match status" value="1"/>
</dbReference>
<dbReference type="SUPFAM" id="SSF100950">
    <property type="entry name" value="NagB/RpiA/CoA transferase-like"/>
    <property type="match status" value="1"/>
</dbReference>
<dbReference type="GO" id="GO:0004342">
    <property type="term" value="F:glucosamine-6-phosphate deaminase activity"/>
    <property type="evidence" value="ECO:0007669"/>
    <property type="project" value="UniProtKB-EC"/>
</dbReference>